<keyword evidence="3" id="KW-1185">Reference proteome</keyword>
<evidence type="ECO:0000313" key="2">
    <source>
        <dbReference type="EMBL" id="KAF7359636.1"/>
    </source>
</evidence>
<name>A0A8H7D5G7_9AGAR</name>
<dbReference type="PROSITE" id="PS51257">
    <property type="entry name" value="PROKAR_LIPOPROTEIN"/>
    <property type="match status" value="1"/>
</dbReference>
<reference evidence="2" key="1">
    <citation type="submission" date="2020-05" db="EMBL/GenBank/DDBJ databases">
        <title>Mycena genomes resolve the evolution of fungal bioluminescence.</title>
        <authorList>
            <person name="Tsai I.J."/>
        </authorList>
    </citation>
    <scope>NUCLEOTIDE SEQUENCE</scope>
    <source>
        <strain evidence="2">CCC161011</strain>
    </source>
</reference>
<dbReference type="AlphaFoldDB" id="A0A8H7D5G7"/>
<gene>
    <name evidence="2" type="ORF">MVEN_00687500</name>
</gene>
<organism evidence="2 3">
    <name type="scientific">Mycena venus</name>
    <dbReference type="NCBI Taxonomy" id="2733690"/>
    <lineage>
        <taxon>Eukaryota</taxon>
        <taxon>Fungi</taxon>
        <taxon>Dikarya</taxon>
        <taxon>Basidiomycota</taxon>
        <taxon>Agaricomycotina</taxon>
        <taxon>Agaricomycetes</taxon>
        <taxon>Agaricomycetidae</taxon>
        <taxon>Agaricales</taxon>
        <taxon>Marasmiineae</taxon>
        <taxon>Mycenaceae</taxon>
        <taxon>Mycena</taxon>
    </lineage>
</organism>
<proteinExistence type="predicted"/>
<feature type="signal peptide" evidence="1">
    <location>
        <begin position="1"/>
        <end position="16"/>
    </location>
</feature>
<feature type="chain" id="PRO_5034017510" evidence="1">
    <location>
        <begin position="17"/>
        <end position="297"/>
    </location>
</feature>
<accession>A0A8H7D5G7</accession>
<comment type="caution">
    <text evidence="2">The sequence shown here is derived from an EMBL/GenBank/DDBJ whole genome shotgun (WGS) entry which is preliminary data.</text>
</comment>
<evidence type="ECO:0000313" key="3">
    <source>
        <dbReference type="Proteomes" id="UP000620124"/>
    </source>
</evidence>
<dbReference type="OrthoDB" id="2925356at2759"/>
<keyword evidence="1" id="KW-0732">Signal</keyword>
<dbReference type="EMBL" id="JACAZI010000005">
    <property type="protein sequence ID" value="KAF7359636.1"/>
    <property type="molecule type" value="Genomic_DNA"/>
</dbReference>
<evidence type="ECO:0000256" key="1">
    <source>
        <dbReference type="SAM" id="SignalP"/>
    </source>
</evidence>
<protein>
    <submittedName>
        <fullName evidence="2">Uncharacterized protein</fullName>
    </submittedName>
</protein>
<sequence length="297" mass="32595">MYTRTLVLLYITQACAAVLNGTVGNQLNARVIFYSGFCGVDLRASTSAVHNECNAADVRAVLQDDPVTGQPQYLKMSGESNNPAPANTQCDHYMELQIVNSVARAPTDTAPFPNNGACSAINAMLDTMKGDFPLGGPTYAEYKTSFIQGSPLFTRTNQRPNTYWVNTEINQLKGKLVTRFLTTNEDFAQGDLTAREIQILSALKAYIRDRSARSFVEGLADDLEGAWQNLIDDVDEKMATLIGQRWGPNSSARNAAIFAQKMDQLQNGKNKFMPNAASLSQRFDAAMNFIVNHPFAA</sequence>
<dbReference type="Proteomes" id="UP000620124">
    <property type="component" value="Unassembled WGS sequence"/>
</dbReference>